<dbReference type="EC" id="1.17.7.1" evidence="2"/>
<organism evidence="2 3">
    <name type="scientific">Raoultella terrigena</name>
    <name type="common">Klebsiella terrigena</name>
    <dbReference type="NCBI Taxonomy" id="577"/>
    <lineage>
        <taxon>Bacteria</taxon>
        <taxon>Pseudomonadati</taxon>
        <taxon>Pseudomonadota</taxon>
        <taxon>Gammaproteobacteria</taxon>
        <taxon>Enterobacterales</taxon>
        <taxon>Enterobacteriaceae</taxon>
        <taxon>Klebsiella/Raoultella group</taxon>
        <taxon>Raoultella</taxon>
    </lineage>
</organism>
<sequence>MAQGEALVSTLGVTGGNKKSGLYEDGVRKDRLDNDDMIDQLEARIRAKSLDA</sequence>
<protein>
    <submittedName>
        <fullName evidence="2">4-hydroxy-3-methylbut-2-en-1-yl diphosphate synthase</fullName>
        <ecNumber evidence="2">1.17.7.1</ecNumber>
    </submittedName>
</protein>
<evidence type="ECO:0000256" key="1">
    <source>
        <dbReference type="SAM" id="MobiDB-lite"/>
    </source>
</evidence>
<dbReference type="GO" id="GO:0046429">
    <property type="term" value="F:4-hydroxy-3-methylbut-2-en-1-yl diphosphate synthase activity (ferredoxin)"/>
    <property type="evidence" value="ECO:0007669"/>
    <property type="project" value="UniProtKB-EC"/>
</dbReference>
<evidence type="ECO:0000313" key="2">
    <source>
        <dbReference type="EMBL" id="VTN10830.1"/>
    </source>
</evidence>
<gene>
    <name evidence="2" type="primary">ispG_1</name>
    <name evidence="2" type="ORF">NCTC9185_02762</name>
</gene>
<evidence type="ECO:0000313" key="3">
    <source>
        <dbReference type="Proteomes" id="UP000339249"/>
    </source>
</evidence>
<proteinExistence type="predicted"/>
<reference evidence="2 3" key="1">
    <citation type="submission" date="2019-04" db="EMBL/GenBank/DDBJ databases">
        <authorList>
            <consortium name="Pathogen Informatics"/>
        </authorList>
    </citation>
    <scope>NUCLEOTIDE SEQUENCE [LARGE SCALE GENOMIC DNA]</scope>
    <source>
        <strain evidence="2 3">NCTC9185</strain>
    </source>
</reference>
<dbReference type="AlphaFoldDB" id="A0A4U9CY08"/>
<feature type="region of interest" description="Disordered" evidence="1">
    <location>
        <begin position="1"/>
        <end position="26"/>
    </location>
</feature>
<name>A0A4U9CY08_RAOTE</name>
<keyword evidence="2" id="KW-0560">Oxidoreductase</keyword>
<accession>A0A4U9CY08</accession>
<dbReference type="EMBL" id="CABDVU010000001">
    <property type="protein sequence ID" value="VTN10830.1"/>
    <property type="molecule type" value="Genomic_DNA"/>
</dbReference>
<dbReference type="Proteomes" id="UP000339249">
    <property type="component" value="Unassembled WGS sequence"/>
</dbReference>